<protein>
    <submittedName>
        <fullName evidence="2">Uncharacterized protein</fullName>
    </submittedName>
</protein>
<dbReference type="PANTHER" id="PTHR36681:SF3">
    <property type="entry name" value="NUCLEAR GTPASE, GERMINAL CENTER-ASSOCIATED, TANDEM DUPLICATE 3"/>
    <property type="match status" value="1"/>
</dbReference>
<feature type="compositionally biased region" description="Basic and acidic residues" evidence="1">
    <location>
        <begin position="110"/>
        <end position="123"/>
    </location>
</feature>
<dbReference type="EMBL" id="JAVHNS010000001">
    <property type="protein sequence ID" value="KAK6362832.1"/>
    <property type="molecule type" value="Genomic_DNA"/>
</dbReference>
<feature type="region of interest" description="Disordered" evidence="1">
    <location>
        <begin position="1"/>
        <end position="125"/>
    </location>
</feature>
<comment type="caution">
    <text evidence="2">The sequence shown here is derived from an EMBL/GenBank/DDBJ whole genome shotgun (WGS) entry which is preliminary data.</text>
</comment>
<accession>A0AAV9VLE3</accession>
<reference evidence="2 3" key="1">
    <citation type="submission" date="2019-10" db="EMBL/GenBank/DDBJ databases">
        <authorList>
            <person name="Palmer J.M."/>
        </authorList>
    </citation>
    <scope>NUCLEOTIDE SEQUENCE [LARGE SCALE GENOMIC DNA]</scope>
    <source>
        <strain evidence="2 3">TWF730</strain>
    </source>
</reference>
<sequence length="931" mass="104080">MSNRNPTRKGKKNQILASGPDISSSSNPSTTTGVPLSGQGGRINRRVSQKPEKEGHHTEAETMLATPAPEKQQEEPLKNVPGEGPQPVQTKCEQLSPPPTSDIIDSYAPTEEHHEGSYEEYRPTEIMTSRPGYLSRQQMYSEFFQGSQTPILPPSSRCPSIPFSLTSNMGGESFRMGGIRDTLSPETPRSPSPKELKSSHILEALAAGVNAATQKRKRGESQPQRSPPTAEANDLDSLPEEVTDPLEAEAAQQRLRAGQFAIHSELSGGKVLRNQFAKCKELLGDLGKFVDALTQNSVDAHLNDIHEDIKNFLSSNIECEGIIGFLGEVGAGKSTLLNAVLDKSGFIPTGDEGYCMPVILEFSRCNSEFKLFTMVVTYVGKTQLEEETQFLFEEIEVEQKGGTAKPKGAKVPPKFQKPITRESKATSQRLKHLFPGIKLESLPDVLRQIDELYAKDGIPQTGVLTIHCESEQECAATLRSLTVSPSEKPTAQEKWPIIEKIRVYLDSEVLDTGAVIADIPGIDDNVTRVDPMQRYLSVAQELIIVTHLDNIFVDDINTLEEIGYEGVTFLDGRSRGVIVTTHLDEYTPEKAKAWFKKNKQFKDTFDEVSADLRHAQNQVSHASRANHPNDKIQMECNIKRHERRLSEVCSLILDDFIEPQAIEAFGRTIQTDDITWRVFRVDPIRYMELKADGSTFAARMRKNRNVEQLFELQEYIGAMTYSRQYRLAMARLVESQRIVANLLFWSSAAVRLPPAAQAVVGQTVRRTLTSLEAEMLIVRQELTTNISSALAQILTQAEVSTFEAIEKTKRKIIHAKEPLTTVRMICRGGGEIEGGINWNSYLLEDLREEMCTPWKNTITYLVQMVTTFQVRFCGSIEGIENLLEKNLDEQGMNPILRTAFKNIFAKELEGSCAQVVEICRNAVREAHHMFR</sequence>
<proteinExistence type="predicted"/>
<dbReference type="InterPro" id="IPR027417">
    <property type="entry name" value="P-loop_NTPase"/>
</dbReference>
<organism evidence="2 3">
    <name type="scientific">Orbilia blumenaviensis</name>
    <dbReference type="NCBI Taxonomy" id="1796055"/>
    <lineage>
        <taxon>Eukaryota</taxon>
        <taxon>Fungi</taxon>
        <taxon>Dikarya</taxon>
        <taxon>Ascomycota</taxon>
        <taxon>Pezizomycotina</taxon>
        <taxon>Orbiliomycetes</taxon>
        <taxon>Orbiliales</taxon>
        <taxon>Orbiliaceae</taxon>
        <taxon>Orbilia</taxon>
    </lineage>
</organism>
<feature type="compositionally biased region" description="Low complexity" evidence="1">
    <location>
        <begin position="23"/>
        <end position="32"/>
    </location>
</feature>
<dbReference type="PANTHER" id="PTHR36681">
    <property type="entry name" value="NUCLEAR GTPASE, GERMINAL CENTER-ASSOCIATED, TANDEM DUPLICATE 3"/>
    <property type="match status" value="1"/>
</dbReference>
<feature type="compositionally biased region" description="Basic residues" evidence="1">
    <location>
        <begin position="1"/>
        <end position="12"/>
    </location>
</feature>
<dbReference type="Gene3D" id="3.40.50.300">
    <property type="entry name" value="P-loop containing nucleotide triphosphate hydrolases"/>
    <property type="match status" value="1"/>
</dbReference>
<gene>
    <name evidence="2" type="ORF">TWF730_000285</name>
</gene>
<evidence type="ECO:0000256" key="1">
    <source>
        <dbReference type="SAM" id="MobiDB-lite"/>
    </source>
</evidence>
<dbReference type="AlphaFoldDB" id="A0AAV9VLE3"/>
<keyword evidence="3" id="KW-1185">Reference proteome</keyword>
<evidence type="ECO:0000313" key="3">
    <source>
        <dbReference type="Proteomes" id="UP001373714"/>
    </source>
</evidence>
<feature type="region of interest" description="Disordered" evidence="1">
    <location>
        <begin position="168"/>
        <end position="196"/>
    </location>
</feature>
<dbReference type="Proteomes" id="UP001373714">
    <property type="component" value="Unassembled WGS sequence"/>
</dbReference>
<feature type="region of interest" description="Disordered" evidence="1">
    <location>
        <begin position="211"/>
        <end position="237"/>
    </location>
</feature>
<feature type="compositionally biased region" description="Basic and acidic residues" evidence="1">
    <location>
        <begin position="49"/>
        <end position="60"/>
    </location>
</feature>
<evidence type="ECO:0000313" key="2">
    <source>
        <dbReference type="EMBL" id="KAK6362832.1"/>
    </source>
</evidence>
<dbReference type="SUPFAM" id="SSF52540">
    <property type="entry name" value="P-loop containing nucleoside triphosphate hydrolases"/>
    <property type="match status" value="1"/>
</dbReference>
<name>A0AAV9VLE3_9PEZI</name>